<dbReference type="EMBL" id="CAKMMG010000009">
    <property type="protein sequence ID" value="CAH1219105.1"/>
    <property type="molecule type" value="Genomic_DNA"/>
</dbReference>
<evidence type="ECO:0000313" key="1">
    <source>
        <dbReference type="EMBL" id="CAH1219105.1"/>
    </source>
</evidence>
<evidence type="ECO:0000313" key="2">
    <source>
        <dbReference type="Proteomes" id="UP000838324"/>
    </source>
</evidence>
<keyword evidence="2" id="KW-1185">Reference proteome</keyword>
<proteinExistence type="predicted"/>
<comment type="caution">
    <text evidence="1">The sequence shown here is derived from an EMBL/GenBank/DDBJ whole genome shotgun (WGS) entry which is preliminary data.</text>
</comment>
<accession>A0ABM9CPD7</accession>
<name>A0ABM9CPD7_9BACL</name>
<organism evidence="1 2">
    <name type="scientific">Paenibacillus auburnensis</name>
    <dbReference type="NCBI Taxonomy" id="2905649"/>
    <lineage>
        <taxon>Bacteria</taxon>
        <taxon>Bacillati</taxon>
        <taxon>Bacillota</taxon>
        <taxon>Bacilli</taxon>
        <taxon>Bacillales</taxon>
        <taxon>Paenibacillaceae</taxon>
        <taxon>Paenibacillus</taxon>
    </lineage>
</organism>
<gene>
    <name evidence="1" type="ORF">PAECIP111892_04663</name>
</gene>
<dbReference type="Proteomes" id="UP000838324">
    <property type="component" value="Unassembled WGS sequence"/>
</dbReference>
<sequence length="76" mass="8753">MTSCYRNIHFPWGKGGFSVVLFYAKRDDPEGRNGHWDIPMEGETESYIPIGCCLPLFACLNWLGVCEVRRLNILMK</sequence>
<protein>
    <submittedName>
        <fullName evidence="1">Uncharacterized protein</fullName>
    </submittedName>
</protein>
<reference evidence="1" key="1">
    <citation type="submission" date="2022-01" db="EMBL/GenBank/DDBJ databases">
        <authorList>
            <person name="Criscuolo A."/>
        </authorList>
    </citation>
    <scope>NUCLEOTIDE SEQUENCE</scope>
    <source>
        <strain evidence="1">CIP111892</strain>
    </source>
</reference>